<feature type="repeat" description="PPR" evidence="3">
    <location>
        <begin position="254"/>
        <end position="288"/>
    </location>
</feature>
<proteinExistence type="inferred from homology"/>
<dbReference type="SUPFAM" id="SSF81901">
    <property type="entry name" value="HCP-like"/>
    <property type="match status" value="1"/>
</dbReference>
<dbReference type="Gene3D" id="1.25.40.10">
    <property type="entry name" value="Tetratricopeptide repeat domain"/>
    <property type="match status" value="4"/>
</dbReference>
<dbReference type="Pfam" id="PF12854">
    <property type="entry name" value="PPR_1"/>
    <property type="match status" value="1"/>
</dbReference>
<dbReference type="GO" id="GO:0010019">
    <property type="term" value="P:chloroplast-nucleus signaling pathway"/>
    <property type="evidence" value="ECO:0007669"/>
    <property type="project" value="TreeGrafter"/>
</dbReference>
<dbReference type="GO" id="GO:0031930">
    <property type="term" value="P:mitochondria-nucleus signaling pathway"/>
    <property type="evidence" value="ECO:0007669"/>
    <property type="project" value="TreeGrafter"/>
</dbReference>
<feature type="repeat" description="PPR" evidence="3">
    <location>
        <begin position="289"/>
        <end position="323"/>
    </location>
</feature>
<dbReference type="InterPro" id="IPR033443">
    <property type="entry name" value="PROP1-like_PPR_dom"/>
</dbReference>
<keyword evidence="6" id="KW-1185">Reference proteome</keyword>
<evidence type="ECO:0000256" key="1">
    <source>
        <dbReference type="ARBA" id="ARBA00007626"/>
    </source>
</evidence>
<dbReference type="GO" id="GO:0009507">
    <property type="term" value="C:chloroplast"/>
    <property type="evidence" value="ECO:0007669"/>
    <property type="project" value="TreeGrafter"/>
</dbReference>
<dbReference type="PROSITE" id="PS51375">
    <property type="entry name" value="PPR"/>
    <property type="match status" value="8"/>
</dbReference>
<feature type="repeat" description="PPR" evidence="3">
    <location>
        <begin position="429"/>
        <end position="463"/>
    </location>
</feature>
<sequence length="614" mass="69613">MALPSERIKNKNKSCVDEIEVVLRRFGDEQSTLLDQFERLSFEVQLNQAILRRSLSEPSLPQSKCLAPAPPQLPVPVLRPLMNTQVRQGRRGYGFGKVLKKLFKPILGLKASHKNNHNNGGRKVKEVPDPKNLNVMSSLVPSNSFIFTNTNRRNHNKIPQFNKLVVFAAASLSTAESLDLKENPRSLQAQRFVDRIKASPLKERIDIFDSIKKDGTNWSVSDFNDLLMALVMLNEQETAVKFFSEASSYGLAPNSWTFSIMIRCYCNKNDFFEARKVIDCMFDNGYHPNVTTFTILVNSLCKSGRLKEALEVLDQMGRIRCKPNIQTYNCLLKGFCYVGRVEEAYEMLMNVKNDGLKPDVYTYTAVMDGFCKVGRSNEAMELLNEAIERGVTPNVVTYNTLFNGYCKEGTPMKGVGLLKLMKKRNCLPDKISYSTLLNGLLKWGKIRPAVSIFKEMVRFGFEVDERMMNSLLRGLCMKSWEEKDLLEDAYQVFEKMTKKVSVTDPGTYGIVIRTLGKGKKTDEALIHLHHAIEMGHIPRTITFNNVIQALCGEGKIDKALLLLFLMYEHGKIPSRTSYDMLITKLDQLEKSYDACALYGAALKQGVIPQRKPQD</sequence>
<feature type="repeat" description="PPR" evidence="3">
    <location>
        <begin position="504"/>
        <end position="538"/>
    </location>
</feature>
<dbReference type="Pfam" id="PF17177">
    <property type="entry name" value="PPR_long"/>
    <property type="match status" value="1"/>
</dbReference>
<comment type="caution">
    <text evidence="5">The sequence shown here is derived from an EMBL/GenBank/DDBJ whole genome shotgun (WGS) entry which is preliminary data.</text>
</comment>
<evidence type="ECO:0000256" key="2">
    <source>
        <dbReference type="ARBA" id="ARBA00022737"/>
    </source>
</evidence>
<dbReference type="EMBL" id="JBCGBO010000006">
    <property type="protein sequence ID" value="KAK9193682.1"/>
    <property type="molecule type" value="Genomic_DNA"/>
</dbReference>
<gene>
    <name evidence="5" type="ORF">WN944_004379</name>
</gene>
<feature type="repeat" description="PPR" evidence="3">
    <location>
        <begin position="539"/>
        <end position="573"/>
    </location>
</feature>
<evidence type="ECO:0000313" key="6">
    <source>
        <dbReference type="Proteomes" id="UP001428341"/>
    </source>
</evidence>
<feature type="repeat" description="PPR" evidence="3">
    <location>
        <begin position="359"/>
        <end position="393"/>
    </location>
</feature>
<reference evidence="5 6" key="1">
    <citation type="submission" date="2024-05" db="EMBL/GenBank/DDBJ databases">
        <title>Haplotype-resolved chromosome-level genome assembly of Huyou (Citrus changshanensis).</title>
        <authorList>
            <person name="Miao C."/>
            <person name="Chen W."/>
            <person name="Wu Y."/>
            <person name="Wang L."/>
            <person name="Zhao S."/>
            <person name="Grierson D."/>
            <person name="Xu C."/>
            <person name="Chen K."/>
        </authorList>
    </citation>
    <scope>NUCLEOTIDE SEQUENCE [LARGE SCALE GENOMIC DNA]</scope>
    <source>
        <strain evidence="5">01-14</strain>
        <tissue evidence="5">Leaf</tissue>
    </source>
</reference>
<accession>A0AAP0M0B0</accession>
<dbReference type="InterPro" id="IPR011990">
    <property type="entry name" value="TPR-like_helical_dom_sf"/>
</dbReference>
<evidence type="ECO:0000313" key="5">
    <source>
        <dbReference type="EMBL" id="KAK9193682.1"/>
    </source>
</evidence>
<dbReference type="Proteomes" id="UP001428341">
    <property type="component" value="Unassembled WGS sequence"/>
</dbReference>
<evidence type="ECO:0000259" key="4">
    <source>
        <dbReference type="Pfam" id="PF17177"/>
    </source>
</evidence>
<keyword evidence="2" id="KW-0677">Repeat</keyword>
<dbReference type="InterPro" id="IPR002885">
    <property type="entry name" value="PPR_rpt"/>
</dbReference>
<feature type="domain" description="PROP1-like PPR" evidence="4">
    <location>
        <begin position="446"/>
        <end position="561"/>
    </location>
</feature>
<dbReference type="PANTHER" id="PTHR47936">
    <property type="entry name" value="PPR_LONG DOMAIN-CONTAINING PROTEIN"/>
    <property type="match status" value="1"/>
</dbReference>
<feature type="repeat" description="PPR" evidence="3">
    <location>
        <begin position="394"/>
        <end position="428"/>
    </location>
</feature>
<comment type="similarity">
    <text evidence="1">Belongs to the PPR family. P subfamily.</text>
</comment>
<organism evidence="5 6">
    <name type="scientific">Citrus x changshan-huyou</name>
    <dbReference type="NCBI Taxonomy" id="2935761"/>
    <lineage>
        <taxon>Eukaryota</taxon>
        <taxon>Viridiplantae</taxon>
        <taxon>Streptophyta</taxon>
        <taxon>Embryophyta</taxon>
        <taxon>Tracheophyta</taxon>
        <taxon>Spermatophyta</taxon>
        <taxon>Magnoliopsida</taxon>
        <taxon>eudicotyledons</taxon>
        <taxon>Gunneridae</taxon>
        <taxon>Pentapetalae</taxon>
        <taxon>rosids</taxon>
        <taxon>malvids</taxon>
        <taxon>Sapindales</taxon>
        <taxon>Rutaceae</taxon>
        <taxon>Aurantioideae</taxon>
        <taxon>Citrus</taxon>
    </lineage>
</organism>
<dbReference type="AlphaFoldDB" id="A0AAP0M0B0"/>
<evidence type="ECO:0000256" key="3">
    <source>
        <dbReference type="PROSITE-ProRule" id="PRU00708"/>
    </source>
</evidence>
<protein>
    <recommendedName>
        <fullName evidence="4">PROP1-like PPR domain-containing protein</fullName>
    </recommendedName>
</protein>
<dbReference type="Pfam" id="PF13041">
    <property type="entry name" value="PPR_2"/>
    <property type="match status" value="3"/>
</dbReference>
<dbReference type="PANTHER" id="PTHR47936:SF1">
    <property type="entry name" value="PENTATRICOPEPTIDE REPEAT-CONTAINING PROTEIN GUN1, CHLOROPLASTIC"/>
    <property type="match status" value="1"/>
</dbReference>
<name>A0AAP0M0B0_9ROSI</name>
<dbReference type="NCBIfam" id="TIGR00756">
    <property type="entry name" value="PPR"/>
    <property type="match status" value="7"/>
</dbReference>
<feature type="repeat" description="PPR" evidence="3">
    <location>
        <begin position="324"/>
        <end position="358"/>
    </location>
</feature>